<dbReference type="EMBL" id="MU151366">
    <property type="protein sequence ID" value="KAF9444550.1"/>
    <property type="molecule type" value="Genomic_DNA"/>
</dbReference>
<evidence type="ECO:0000313" key="3">
    <source>
        <dbReference type="Proteomes" id="UP000807342"/>
    </source>
</evidence>
<dbReference type="AlphaFoldDB" id="A0A9P6C0F5"/>
<evidence type="ECO:0000313" key="2">
    <source>
        <dbReference type="EMBL" id="KAF9444550.1"/>
    </source>
</evidence>
<dbReference type="Proteomes" id="UP000807342">
    <property type="component" value="Unassembled WGS sequence"/>
</dbReference>
<name>A0A9P6C0F5_9AGAR</name>
<reference evidence="2" key="1">
    <citation type="submission" date="2020-11" db="EMBL/GenBank/DDBJ databases">
        <authorList>
            <consortium name="DOE Joint Genome Institute"/>
            <person name="Ahrendt S."/>
            <person name="Riley R."/>
            <person name="Andreopoulos W."/>
            <person name="Labutti K."/>
            <person name="Pangilinan J."/>
            <person name="Ruiz-Duenas F.J."/>
            <person name="Barrasa J.M."/>
            <person name="Sanchez-Garcia M."/>
            <person name="Camarero S."/>
            <person name="Miyauchi S."/>
            <person name="Serrano A."/>
            <person name="Linde D."/>
            <person name="Babiker R."/>
            <person name="Drula E."/>
            <person name="Ayuso-Fernandez I."/>
            <person name="Pacheco R."/>
            <person name="Padilla G."/>
            <person name="Ferreira P."/>
            <person name="Barriuso J."/>
            <person name="Kellner H."/>
            <person name="Castanera R."/>
            <person name="Alfaro M."/>
            <person name="Ramirez L."/>
            <person name="Pisabarro A.G."/>
            <person name="Kuo A."/>
            <person name="Tritt A."/>
            <person name="Lipzen A."/>
            <person name="He G."/>
            <person name="Yan M."/>
            <person name="Ng V."/>
            <person name="Cullen D."/>
            <person name="Martin F."/>
            <person name="Rosso M.-N."/>
            <person name="Henrissat B."/>
            <person name="Hibbett D."/>
            <person name="Martinez A.T."/>
            <person name="Grigoriev I.V."/>
        </authorList>
    </citation>
    <scope>NUCLEOTIDE SEQUENCE</scope>
    <source>
        <strain evidence="2">MF-IS2</strain>
    </source>
</reference>
<proteinExistence type="predicted"/>
<sequence length="519" mass="59065">MAEIWVAETHVTCPTCGHQEITKDCAILNHFTINPVLVHSNCVPSSSQTQDIRKSIAHAKLELQSLETEIQRVRGALAGLERRQEAVKSYVTCQENLLSPIRCVPPEILGQIFLALRDMSEPTCFGDDTLENVELWTLLRVCRLWRDVAVSYSDLWPRFVVARQPFGRPSERDTDVMLRQSLRLTKDCIAYSRTKPLFFVFHANQDLLEVGKLLAAECPRWSSVAFNNLPVLQALEPEIHGRLPNLRALLFDGLGKEWNFESQPVQAFSIAPSLTQLTLNVFEMPQDRFILPWHQITHFTSFELRQFLPILHLMPSLIDFTSTMDICQPSEIQDRIPLLNLERLEVTSNSPTMSQVFDSLGTPKLSSLHLLSKRGFSRIYSAAVVQMIRWSGCTLKVLSVTDYAVDSILHILREVRDLEELTVTNLTYPSELLDGMGGMLPHLQTLTLRKCEPDLRLSEHLVRMVQARIETRGDRYGRQSIVKINVAPSSTLQPSFFQNWNVGAQKLEDVDVQVELKLV</sequence>
<organism evidence="2 3">
    <name type="scientific">Macrolepiota fuliginosa MF-IS2</name>
    <dbReference type="NCBI Taxonomy" id="1400762"/>
    <lineage>
        <taxon>Eukaryota</taxon>
        <taxon>Fungi</taxon>
        <taxon>Dikarya</taxon>
        <taxon>Basidiomycota</taxon>
        <taxon>Agaricomycotina</taxon>
        <taxon>Agaricomycetes</taxon>
        <taxon>Agaricomycetidae</taxon>
        <taxon>Agaricales</taxon>
        <taxon>Agaricineae</taxon>
        <taxon>Agaricaceae</taxon>
        <taxon>Macrolepiota</taxon>
    </lineage>
</organism>
<dbReference type="Gene3D" id="3.80.10.10">
    <property type="entry name" value="Ribonuclease Inhibitor"/>
    <property type="match status" value="1"/>
</dbReference>
<dbReference type="SUPFAM" id="SSF52047">
    <property type="entry name" value="RNI-like"/>
    <property type="match status" value="1"/>
</dbReference>
<evidence type="ECO:0000256" key="1">
    <source>
        <dbReference type="SAM" id="Coils"/>
    </source>
</evidence>
<feature type="coiled-coil region" evidence="1">
    <location>
        <begin position="49"/>
        <end position="83"/>
    </location>
</feature>
<accession>A0A9P6C0F5</accession>
<keyword evidence="1" id="KW-0175">Coiled coil</keyword>
<protein>
    <recommendedName>
        <fullName evidence="4">F-box domain-containing protein</fullName>
    </recommendedName>
</protein>
<dbReference type="InterPro" id="IPR032675">
    <property type="entry name" value="LRR_dom_sf"/>
</dbReference>
<comment type="caution">
    <text evidence="2">The sequence shown here is derived from an EMBL/GenBank/DDBJ whole genome shotgun (WGS) entry which is preliminary data.</text>
</comment>
<evidence type="ECO:0008006" key="4">
    <source>
        <dbReference type="Google" id="ProtNLM"/>
    </source>
</evidence>
<dbReference type="OrthoDB" id="3025967at2759"/>
<gene>
    <name evidence="2" type="ORF">P691DRAFT_711677</name>
</gene>
<keyword evidence="3" id="KW-1185">Reference proteome</keyword>